<evidence type="ECO:0000313" key="2">
    <source>
        <dbReference type="EMBL" id="KDN72316.1"/>
    </source>
</evidence>
<gene>
    <name evidence="2" type="ORF">CSUB01_12190</name>
</gene>
<keyword evidence="3" id="KW-1185">Reference proteome</keyword>
<evidence type="ECO:0000313" key="3">
    <source>
        <dbReference type="Proteomes" id="UP000027238"/>
    </source>
</evidence>
<keyword evidence="1" id="KW-1133">Transmembrane helix</keyword>
<dbReference type="AlphaFoldDB" id="A0A066Y2N1"/>
<sequence length="83" mass="9328">MSIPLHITLEPVLIPYLSTALLALFVWFSLERPKTANFPLINKKREPFDIAGIDLVRNWLTRNGDQPVNVTADTGPFTILPAK</sequence>
<proteinExistence type="predicted"/>
<feature type="transmembrane region" description="Helical" evidence="1">
    <location>
        <begin position="12"/>
        <end position="30"/>
    </location>
</feature>
<evidence type="ECO:0000256" key="1">
    <source>
        <dbReference type="SAM" id="Phobius"/>
    </source>
</evidence>
<protein>
    <submittedName>
        <fullName evidence="2">Uncharacterized protein</fullName>
    </submittedName>
</protein>
<organism evidence="2 3">
    <name type="scientific">Colletotrichum sublineola</name>
    <name type="common">Sorghum anthracnose fungus</name>
    <dbReference type="NCBI Taxonomy" id="1173701"/>
    <lineage>
        <taxon>Eukaryota</taxon>
        <taxon>Fungi</taxon>
        <taxon>Dikarya</taxon>
        <taxon>Ascomycota</taxon>
        <taxon>Pezizomycotina</taxon>
        <taxon>Sordariomycetes</taxon>
        <taxon>Hypocreomycetidae</taxon>
        <taxon>Glomerellales</taxon>
        <taxon>Glomerellaceae</taxon>
        <taxon>Colletotrichum</taxon>
        <taxon>Colletotrichum graminicola species complex</taxon>
    </lineage>
</organism>
<dbReference type="Proteomes" id="UP000027238">
    <property type="component" value="Unassembled WGS sequence"/>
</dbReference>
<dbReference type="EMBL" id="JMSE01000003">
    <property type="protein sequence ID" value="KDN72316.1"/>
    <property type="molecule type" value="Genomic_DNA"/>
</dbReference>
<keyword evidence="1" id="KW-0812">Transmembrane</keyword>
<comment type="caution">
    <text evidence="2">The sequence shown here is derived from an EMBL/GenBank/DDBJ whole genome shotgun (WGS) entry which is preliminary data.</text>
</comment>
<reference evidence="3" key="1">
    <citation type="journal article" date="2014" name="Genome Announc.">
        <title>Draft genome sequence of Colletotrichum sublineola, a destructive pathogen of cultivated sorghum.</title>
        <authorList>
            <person name="Baroncelli R."/>
            <person name="Sanz-Martin J.M."/>
            <person name="Rech G.E."/>
            <person name="Sukno S.A."/>
            <person name="Thon M.R."/>
        </authorList>
    </citation>
    <scope>NUCLEOTIDE SEQUENCE [LARGE SCALE GENOMIC DNA]</scope>
    <source>
        <strain evidence="3">TX430BB</strain>
    </source>
</reference>
<name>A0A066Y2N1_COLSU</name>
<keyword evidence="1" id="KW-0472">Membrane</keyword>
<dbReference type="HOGENOM" id="CLU_2542482_0_0_1"/>
<accession>A0A066Y2N1</accession>